<gene>
    <name evidence="9" type="primary">FUN26</name>
    <name evidence="9" type="ORF">FIM1_1932</name>
</gene>
<feature type="transmembrane region" description="Helical" evidence="8">
    <location>
        <begin position="327"/>
        <end position="346"/>
    </location>
</feature>
<accession>A0ABX6ESE1</accession>
<feature type="transmembrane region" description="Helical" evidence="8">
    <location>
        <begin position="406"/>
        <end position="426"/>
    </location>
</feature>
<feature type="transmembrane region" description="Helical" evidence="8">
    <location>
        <begin position="262"/>
        <end position="281"/>
    </location>
</feature>
<proteinExistence type="inferred from homology"/>
<evidence type="ECO:0000256" key="7">
    <source>
        <dbReference type="SAM" id="MobiDB-lite"/>
    </source>
</evidence>
<feature type="transmembrane region" description="Helical" evidence="8">
    <location>
        <begin position="296"/>
        <end position="315"/>
    </location>
</feature>
<feature type="transmembrane region" description="Helical" evidence="8">
    <location>
        <begin position="141"/>
        <end position="164"/>
    </location>
</feature>
<evidence type="ECO:0000256" key="2">
    <source>
        <dbReference type="ARBA" id="ARBA00007965"/>
    </source>
</evidence>
<comment type="similarity">
    <text evidence="2">Belongs to the SLC29A/ENT transporter (TC 2.A.57) family.</text>
</comment>
<evidence type="ECO:0000256" key="4">
    <source>
        <dbReference type="ARBA" id="ARBA00022692"/>
    </source>
</evidence>
<dbReference type="InterPro" id="IPR002259">
    <property type="entry name" value="Eqnu_transpt"/>
</dbReference>
<feature type="transmembrane region" description="Helical" evidence="8">
    <location>
        <begin position="112"/>
        <end position="135"/>
    </location>
</feature>
<evidence type="ECO:0000256" key="1">
    <source>
        <dbReference type="ARBA" id="ARBA00004141"/>
    </source>
</evidence>
<name>A0ABX6ESE1_KLUMA</name>
<dbReference type="Pfam" id="PF01733">
    <property type="entry name" value="Nucleoside_tran"/>
    <property type="match status" value="2"/>
</dbReference>
<feature type="region of interest" description="Disordered" evidence="7">
    <location>
        <begin position="1"/>
        <end position="23"/>
    </location>
</feature>
<feature type="transmembrane region" description="Helical" evidence="8">
    <location>
        <begin position="366"/>
        <end position="385"/>
    </location>
</feature>
<keyword evidence="10" id="KW-1185">Reference proteome</keyword>
<sequence>MDIEDSGTTLIASPGPDATSSRIRNKDLSDESWKEKLLDVNYLAFFLIGIALLWPWNSFLSASLYFQHDVFEDTTIYAKIYTSTMMTVSTISSVLSNIILSEIQHHYTDRIVSGLVLEIIVFTSLCGIVLFHTWISHFLSFVFIMILVLISSVATACSQTGVMAMANVFGAEYNHAVMVGQAVAGVLPSLVLFIVSLFNQQQEQTATGINTYFLTTSVMSLISIIVYRRSDIPLAGDEMVQVNELDEKVYIPFHVLFYKLKFLVISIFVIFCVTLIFPVFASNTYVVSLPLKNSQFIPLIFLLWNLGDLVGRLVAERTFNSAWFTPRRIFALSQLRIAMVVVFFFFNINDTHKHSHLKALLDLSYGAWQFLFGLTNGLLGSLCFMNVGRSLDTEDERKAAGGITNVFLSFGLASGSIISYLFAYIISNI</sequence>
<dbReference type="Proteomes" id="UP000422736">
    <property type="component" value="Chromosome 3"/>
</dbReference>
<dbReference type="PIRSF" id="PIRSF016379">
    <property type="entry name" value="ENT"/>
    <property type="match status" value="1"/>
</dbReference>
<dbReference type="EMBL" id="CP015056">
    <property type="protein sequence ID" value="QGN15243.1"/>
    <property type="molecule type" value="Genomic_DNA"/>
</dbReference>
<keyword evidence="3" id="KW-0813">Transport</keyword>
<dbReference type="SUPFAM" id="SSF103473">
    <property type="entry name" value="MFS general substrate transporter"/>
    <property type="match status" value="1"/>
</dbReference>
<evidence type="ECO:0000256" key="6">
    <source>
        <dbReference type="ARBA" id="ARBA00023136"/>
    </source>
</evidence>
<feature type="transmembrane region" description="Helical" evidence="8">
    <location>
        <begin position="76"/>
        <end position="100"/>
    </location>
</feature>
<comment type="subcellular location">
    <subcellularLocation>
        <location evidence="1">Membrane</location>
        <topology evidence="1">Multi-pass membrane protein</topology>
    </subcellularLocation>
</comment>
<dbReference type="PANTHER" id="PTHR10332">
    <property type="entry name" value="EQUILIBRATIVE NUCLEOSIDE TRANSPORTER"/>
    <property type="match status" value="1"/>
</dbReference>
<evidence type="ECO:0000256" key="3">
    <source>
        <dbReference type="ARBA" id="ARBA00022448"/>
    </source>
</evidence>
<feature type="transmembrane region" description="Helical" evidence="8">
    <location>
        <begin position="176"/>
        <end position="197"/>
    </location>
</feature>
<keyword evidence="4 8" id="KW-0812">Transmembrane</keyword>
<protein>
    <submittedName>
        <fullName evidence="9">Nucleoside transporter FUN26</fullName>
    </submittedName>
</protein>
<organism evidence="9 10">
    <name type="scientific">Kluyveromyces marxianus</name>
    <name type="common">Yeast</name>
    <name type="synonym">Candida kefyr</name>
    <dbReference type="NCBI Taxonomy" id="4911"/>
    <lineage>
        <taxon>Eukaryota</taxon>
        <taxon>Fungi</taxon>
        <taxon>Dikarya</taxon>
        <taxon>Ascomycota</taxon>
        <taxon>Saccharomycotina</taxon>
        <taxon>Saccharomycetes</taxon>
        <taxon>Saccharomycetales</taxon>
        <taxon>Saccharomycetaceae</taxon>
        <taxon>Kluyveromyces</taxon>
    </lineage>
</organism>
<dbReference type="InterPro" id="IPR036259">
    <property type="entry name" value="MFS_trans_sf"/>
</dbReference>
<evidence type="ECO:0000256" key="5">
    <source>
        <dbReference type="ARBA" id="ARBA00022989"/>
    </source>
</evidence>
<reference evidence="9 10" key="2">
    <citation type="submission" date="2019-11" db="EMBL/GenBank/DDBJ databases">
        <authorList>
            <person name="Lu H."/>
        </authorList>
    </citation>
    <scope>NUCLEOTIDE SEQUENCE [LARGE SCALE GENOMIC DNA]</scope>
    <source>
        <strain evidence="9 10">FIM1</strain>
    </source>
</reference>
<feature type="transmembrane region" description="Helical" evidence="8">
    <location>
        <begin position="37"/>
        <end position="56"/>
    </location>
</feature>
<evidence type="ECO:0000313" key="9">
    <source>
        <dbReference type="EMBL" id="QGN15243.1"/>
    </source>
</evidence>
<keyword evidence="6 8" id="KW-0472">Membrane</keyword>
<evidence type="ECO:0000256" key="8">
    <source>
        <dbReference type="SAM" id="Phobius"/>
    </source>
</evidence>
<dbReference type="PANTHER" id="PTHR10332:SF88">
    <property type="entry name" value="EQUILIBRATIVE NUCLEOSIDE TRANSPORTER 1, ISOFORM A"/>
    <property type="match status" value="1"/>
</dbReference>
<feature type="transmembrane region" description="Helical" evidence="8">
    <location>
        <begin position="209"/>
        <end position="227"/>
    </location>
</feature>
<keyword evidence="5 8" id="KW-1133">Transmembrane helix</keyword>
<reference evidence="9 10" key="1">
    <citation type="submission" date="2016-03" db="EMBL/GenBank/DDBJ databases">
        <title>How can Kluyveromyces marxianus grow so fast - potential evolutionary course in Saccharomyces Complex revealed by comparative genomics.</title>
        <authorList>
            <person name="Mo W."/>
            <person name="Lu W."/>
            <person name="Yang X."/>
            <person name="Qi J."/>
            <person name="Lv H."/>
        </authorList>
    </citation>
    <scope>NUCLEOTIDE SEQUENCE [LARGE SCALE GENOMIC DNA]</scope>
    <source>
        <strain evidence="9 10">FIM1</strain>
    </source>
</reference>
<feature type="compositionally biased region" description="Polar residues" evidence="7">
    <location>
        <begin position="1"/>
        <end position="11"/>
    </location>
</feature>
<evidence type="ECO:0000313" key="10">
    <source>
        <dbReference type="Proteomes" id="UP000422736"/>
    </source>
</evidence>